<sequence length="300" mass="33012">MLTLRQIEVVRAVMITGTVAGAARLLNVSAPGISRLMKYTEGSLGLRLFDRRGGRLVPSVQARAVFEQVNAVFEKIEDLRYVVARTRSGAAQELRIGSVPSISHVMVPRAIERVRAQYPQLLIDINILKIEEAIDYLLLGKGEVVAMSYRLDHPGLTFAPLAAGDLLCIVPEAHPLAARSVIAADEIVRHPLIGIDPNDPYGRIMSDIFRERRLDYEITIRARFGSTVCSLVKAGLGIAVIDQFTVADGAFPGIRVLPIAERPRFETWIATKAGTTLSLFADGFVRFLRQEMTRDGRPGP</sequence>
<evidence type="ECO:0000256" key="4">
    <source>
        <dbReference type="ARBA" id="ARBA00023163"/>
    </source>
</evidence>
<dbReference type="PROSITE" id="PS50931">
    <property type="entry name" value="HTH_LYSR"/>
    <property type="match status" value="1"/>
</dbReference>
<evidence type="ECO:0000256" key="3">
    <source>
        <dbReference type="ARBA" id="ARBA00023125"/>
    </source>
</evidence>
<dbReference type="InterPro" id="IPR005119">
    <property type="entry name" value="LysR_subst-bd"/>
</dbReference>
<dbReference type="InterPro" id="IPR036388">
    <property type="entry name" value="WH-like_DNA-bd_sf"/>
</dbReference>
<evidence type="ECO:0000256" key="2">
    <source>
        <dbReference type="ARBA" id="ARBA00023015"/>
    </source>
</evidence>
<proteinExistence type="inferred from homology"/>
<comment type="similarity">
    <text evidence="1">Belongs to the LysR transcriptional regulatory family.</text>
</comment>
<dbReference type="RefSeq" id="WP_127728304.1">
    <property type="nucleotide sequence ID" value="NZ_SACP01000006.1"/>
</dbReference>
<keyword evidence="7" id="KW-1185">Reference proteome</keyword>
<dbReference type="Pfam" id="PF03466">
    <property type="entry name" value="LysR_substrate"/>
    <property type="match status" value="1"/>
</dbReference>
<dbReference type="CDD" id="cd08415">
    <property type="entry name" value="PBP2_LysR_opines_like"/>
    <property type="match status" value="1"/>
</dbReference>
<dbReference type="OrthoDB" id="8479870at2"/>
<dbReference type="InterPro" id="IPR036390">
    <property type="entry name" value="WH_DNA-bd_sf"/>
</dbReference>
<dbReference type="Proteomes" id="UP000286997">
    <property type="component" value="Unassembled WGS sequence"/>
</dbReference>
<dbReference type="Gene3D" id="3.40.190.10">
    <property type="entry name" value="Periplasmic binding protein-like II"/>
    <property type="match status" value="2"/>
</dbReference>
<reference evidence="6 7" key="1">
    <citation type="submission" date="2019-01" db="EMBL/GenBank/DDBJ databases">
        <authorList>
            <person name="Chen W.-M."/>
        </authorList>
    </citation>
    <scope>NUCLEOTIDE SEQUENCE [LARGE SCALE GENOMIC DNA]</scope>
    <source>
        <strain evidence="6 7">TER-1</strain>
    </source>
</reference>
<protein>
    <submittedName>
        <fullName evidence="6">LysR family transcriptional regulator</fullName>
    </submittedName>
</protein>
<dbReference type="GO" id="GO:0003700">
    <property type="term" value="F:DNA-binding transcription factor activity"/>
    <property type="evidence" value="ECO:0007669"/>
    <property type="project" value="InterPro"/>
</dbReference>
<dbReference type="PANTHER" id="PTHR30427">
    <property type="entry name" value="TRANSCRIPTIONAL ACTIVATOR PROTEIN LYSR"/>
    <property type="match status" value="1"/>
</dbReference>
<dbReference type="SUPFAM" id="SSF46785">
    <property type="entry name" value="Winged helix' DNA-binding domain"/>
    <property type="match status" value="1"/>
</dbReference>
<evidence type="ECO:0000256" key="1">
    <source>
        <dbReference type="ARBA" id="ARBA00009437"/>
    </source>
</evidence>
<comment type="caution">
    <text evidence="6">The sequence shown here is derived from an EMBL/GenBank/DDBJ whole genome shotgun (WGS) entry which is preliminary data.</text>
</comment>
<organism evidence="6 7">
    <name type="scientific">Methylobacterium oryzihabitans</name>
    <dbReference type="NCBI Taxonomy" id="2499852"/>
    <lineage>
        <taxon>Bacteria</taxon>
        <taxon>Pseudomonadati</taxon>
        <taxon>Pseudomonadota</taxon>
        <taxon>Alphaproteobacteria</taxon>
        <taxon>Hyphomicrobiales</taxon>
        <taxon>Methylobacteriaceae</taxon>
        <taxon>Methylobacterium</taxon>
    </lineage>
</organism>
<name>A0A437PAR7_9HYPH</name>
<dbReference type="GO" id="GO:0010628">
    <property type="term" value="P:positive regulation of gene expression"/>
    <property type="evidence" value="ECO:0007669"/>
    <property type="project" value="TreeGrafter"/>
</dbReference>
<gene>
    <name evidence="6" type="ORF">EOE48_08185</name>
</gene>
<dbReference type="Pfam" id="PF00126">
    <property type="entry name" value="HTH_1"/>
    <property type="match status" value="1"/>
</dbReference>
<dbReference type="PANTHER" id="PTHR30427:SF1">
    <property type="entry name" value="TRANSCRIPTIONAL ACTIVATOR PROTEIN LYSR"/>
    <property type="match status" value="1"/>
</dbReference>
<evidence type="ECO:0000313" key="7">
    <source>
        <dbReference type="Proteomes" id="UP000286997"/>
    </source>
</evidence>
<feature type="domain" description="HTH lysR-type" evidence="5">
    <location>
        <begin position="2"/>
        <end position="59"/>
    </location>
</feature>
<dbReference type="EMBL" id="SACP01000006">
    <property type="protein sequence ID" value="RVU19369.1"/>
    <property type="molecule type" value="Genomic_DNA"/>
</dbReference>
<dbReference type="AlphaFoldDB" id="A0A437PAR7"/>
<dbReference type="InterPro" id="IPR037424">
    <property type="entry name" value="NocR_PBP2"/>
</dbReference>
<dbReference type="Gene3D" id="1.10.10.10">
    <property type="entry name" value="Winged helix-like DNA-binding domain superfamily/Winged helix DNA-binding domain"/>
    <property type="match status" value="1"/>
</dbReference>
<evidence type="ECO:0000313" key="6">
    <source>
        <dbReference type="EMBL" id="RVU19369.1"/>
    </source>
</evidence>
<dbReference type="InterPro" id="IPR000847">
    <property type="entry name" value="LysR_HTH_N"/>
</dbReference>
<accession>A0A437PAR7</accession>
<keyword evidence="2" id="KW-0805">Transcription regulation</keyword>
<evidence type="ECO:0000259" key="5">
    <source>
        <dbReference type="PROSITE" id="PS50931"/>
    </source>
</evidence>
<keyword evidence="3" id="KW-0238">DNA-binding</keyword>
<dbReference type="GO" id="GO:0043565">
    <property type="term" value="F:sequence-specific DNA binding"/>
    <property type="evidence" value="ECO:0007669"/>
    <property type="project" value="TreeGrafter"/>
</dbReference>
<keyword evidence="4" id="KW-0804">Transcription</keyword>
<dbReference type="SUPFAM" id="SSF53850">
    <property type="entry name" value="Periplasmic binding protein-like II"/>
    <property type="match status" value="1"/>
</dbReference>